<dbReference type="GO" id="GO:0071108">
    <property type="term" value="P:protein K48-linked deubiquitination"/>
    <property type="evidence" value="ECO:0007669"/>
    <property type="project" value="TreeGrafter"/>
</dbReference>
<evidence type="ECO:0000256" key="2">
    <source>
        <dbReference type="ARBA" id="ARBA00012759"/>
    </source>
</evidence>
<evidence type="ECO:0000256" key="3">
    <source>
        <dbReference type="ARBA" id="ARBA00022670"/>
    </source>
</evidence>
<dbReference type="InterPro" id="IPR019400">
    <property type="entry name" value="Peptidase_C65_otubain"/>
</dbReference>
<dbReference type="AlphaFoldDB" id="A0A4S2MR15"/>
<dbReference type="EC" id="3.4.19.12" evidence="2"/>
<protein>
    <recommendedName>
        <fullName evidence="2">ubiquitinyl hydrolase 1</fullName>
        <ecNumber evidence="2">3.4.19.12</ecNumber>
    </recommendedName>
</protein>
<name>A0A4S2MR15_9PEZI</name>
<evidence type="ECO:0000256" key="5">
    <source>
        <dbReference type="ARBA" id="ARBA00022801"/>
    </source>
</evidence>
<keyword evidence="9" id="KW-1185">Reference proteome</keyword>
<evidence type="ECO:0000256" key="7">
    <source>
        <dbReference type="SAM" id="MobiDB-lite"/>
    </source>
</evidence>
<dbReference type="STRING" id="341454.A0A4S2MR15"/>
<evidence type="ECO:0000256" key="6">
    <source>
        <dbReference type="ARBA" id="ARBA00022807"/>
    </source>
</evidence>
<dbReference type="GO" id="GO:0043130">
    <property type="term" value="F:ubiquitin binding"/>
    <property type="evidence" value="ECO:0007669"/>
    <property type="project" value="TreeGrafter"/>
</dbReference>
<evidence type="ECO:0000313" key="9">
    <source>
        <dbReference type="Proteomes" id="UP000298138"/>
    </source>
</evidence>
<feature type="compositionally biased region" description="Polar residues" evidence="7">
    <location>
        <begin position="412"/>
        <end position="421"/>
    </location>
</feature>
<dbReference type="OrthoDB" id="18915at2759"/>
<dbReference type="InParanoid" id="A0A4S2MR15"/>
<sequence>MNHSTLDGNDVAYDENWDYQNLKTEDQLAKQQYAVTMSSPNQYSSADIKPDLTALDDGSILGYDQEMANMQALSNSYEPVVEGPLVGELKSSKALEVEYADADPAFVRKTRALVPKYQLYRTIRGDGCCGWRAIAYRYFEILLNMGDPNHIYGEHARLKSMESLLAATGVSPDIIEDFSDVTFSLFTEISDPQYTPDMLLKRFNEDDISSYIICHLKMLTSAWLKNHPEPYLGFLEVSIAAYCDANIMPQTVEIDHIGLDALFKCLVLPAGFGAEVFYLDRSDGDEPNIHQFIQEDEITPPDAPVVRLLYRPGHYDIIYKQDDVPAPAPPFQPPPVQVLYYTAVSQPTFAPTPALYGAGPMPFDLGFDSISPTHPDIFSNFRQSVYSIPAFQPEQFTEIPFQTTTFRNSPFNPSHFQSENFQPEIYQPPGPALPKRHSH</sequence>
<dbReference type="InterPro" id="IPR042467">
    <property type="entry name" value="Peptidase_C65_otubain_sub2"/>
</dbReference>
<dbReference type="GO" id="GO:0006508">
    <property type="term" value="P:proteolysis"/>
    <property type="evidence" value="ECO:0007669"/>
    <property type="project" value="UniProtKB-KW"/>
</dbReference>
<dbReference type="PANTHER" id="PTHR12931">
    <property type="entry name" value="UBIQUITIN THIOLESTERASE PROTEIN OTUB"/>
    <property type="match status" value="1"/>
</dbReference>
<feature type="region of interest" description="Disordered" evidence="7">
    <location>
        <begin position="412"/>
        <end position="439"/>
    </location>
</feature>
<dbReference type="CDD" id="cd22749">
    <property type="entry name" value="Otubain_C65"/>
    <property type="match status" value="1"/>
</dbReference>
<dbReference type="InterPro" id="IPR042468">
    <property type="entry name" value="Peptidase_C65_otubain_sub1"/>
</dbReference>
<dbReference type="EMBL" id="ML220146">
    <property type="protein sequence ID" value="TGZ77989.1"/>
    <property type="molecule type" value="Genomic_DNA"/>
</dbReference>
<accession>A0A4S2MR15</accession>
<dbReference type="Gene3D" id="3.30.200.60">
    <property type="entry name" value="Peptidase C65 Otubain, subdomain 1"/>
    <property type="match status" value="1"/>
</dbReference>
<proteinExistence type="predicted"/>
<evidence type="ECO:0000256" key="1">
    <source>
        <dbReference type="ARBA" id="ARBA00000707"/>
    </source>
</evidence>
<dbReference type="Gene3D" id="1.20.1300.20">
    <property type="entry name" value="Peptidase C65 Otubain, subdomain 2"/>
    <property type="match status" value="1"/>
</dbReference>
<evidence type="ECO:0000256" key="4">
    <source>
        <dbReference type="ARBA" id="ARBA00022786"/>
    </source>
</evidence>
<dbReference type="PANTHER" id="PTHR12931:SF15">
    <property type="entry name" value="UBIQUITIN THIOESTERASE OTUBAIN-LIKE"/>
    <property type="match status" value="1"/>
</dbReference>
<dbReference type="Proteomes" id="UP000298138">
    <property type="component" value="Unassembled WGS sequence"/>
</dbReference>
<dbReference type="GO" id="GO:0004843">
    <property type="term" value="F:cysteine-type deubiquitinase activity"/>
    <property type="evidence" value="ECO:0007669"/>
    <property type="project" value="UniProtKB-EC"/>
</dbReference>
<organism evidence="8 9">
    <name type="scientific">Ascodesmis nigricans</name>
    <dbReference type="NCBI Taxonomy" id="341454"/>
    <lineage>
        <taxon>Eukaryota</taxon>
        <taxon>Fungi</taxon>
        <taxon>Dikarya</taxon>
        <taxon>Ascomycota</taxon>
        <taxon>Pezizomycotina</taxon>
        <taxon>Pezizomycetes</taxon>
        <taxon>Pezizales</taxon>
        <taxon>Ascodesmidaceae</taxon>
        <taxon>Ascodesmis</taxon>
    </lineage>
</organism>
<keyword evidence="5" id="KW-0378">Hydrolase</keyword>
<gene>
    <name evidence="8" type="ORF">EX30DRAFT_398081</name>
</gene>
<dbReference type="InterPro" id="IPR038765">
    <property type="entry name" value="Papain-like_cys_pep_sf"/>
</dbReference>
<reference evidence="8 9" key="1">
    <citation type="submission" date="2019-04" db="EMBL/GenBank/DDBJ databases">
        <title>Comparative genomics and transcriptomics to analyze fruiting body development in filamentous ascomycetes.</title>
        <authorList>
            <consortium name="DOE Joint Genome Institute"/>
            <person name="Lutkenhaus R."/>
            <person name="Traeger S."/>
            <person name="Breuer J."/>
            <person name="Kuo A."/>
            <person name="Lipzen A."/>
            <person name="Pangilinan J."/>
            <person name="Dilworth D."/>
            <person name="Sandor L."/>
            <person name="Poggeler S."/>
            <person name="Barry K."/>
            <person name="Grigoriev I.V."/>
            <person name="Nowrousian M."/>
        </authorList>
    </citation>
    <scope>NUCLEOTIDE SEQUENCE [LARGE SCALE GENOMIC DNA]</scope>
    <source>
        <strain evidence="8 9">CBS 389.68</strain>
    </source>
</reference>
<comment type="catalytic activity">
    <reaction evidence="1">
        <text>Thiol-dependent hydrolysis of ester, thioester, amide, peptide and isopeptide bonds formed by the C-terminal Gly of ubiquitin (a 76-residue protein attached to proteins as an intracellular targeting signal).</text>
        <dbReference type="EC" id="3.4.19.12"/>
    </reaction>
</comment>
<dbReference type="SUPFAM" id="SSF54001">
    <property type="entry name" value="Cysteine proteinases"/>
    <property type="match status" value="1"/>
</dbReference>
<keyword evidence="4" id="KW-0833">Ubl conjugation pathway</keyword>
<keyword evidence="3" id="KW-0645">Protease</keyword>
<dbReference type="Pfam" id="PF10275">
    <property type="entry name" value="Peptidase_C65"/>
    <property type="match status" value="1"/>
</dbReference>
<evidence type="ECO:0000313" key="8">
    <source>
        <dbReference type="EMBL" id="TGZ77989.1"/>
    </source>
</evidence>
<keyword evidence="6" id="KW-0788">Thiol protease</keyword>
<dbReference type="GO" id="GO:0005634">
    <property type="term" value="C:nucleus"/>
    <property type="evidence" value="ECO:0007669"/>
    <property type="project" value="TreeGrafter"/>
</dbReference>